<dbReference type="RefSeq" id="XP_022590221.2">
    <property type="nucleotide sequence ID" value="XM_022731621.2"/>
</dbReference>
<dbReference type="OrthoDB" id="448448at2759"/>
<feature type="compositionally biased region" description="Polar residues" evidence="1">
    <location>
        <begin position="328"/>
        <end position="339"/>
    </location>
</feature>
<feature type="region of interest" description="Disordered" evidence="1">
    <location>
        <begin position="320"/>
        <end position="344"/>
    </location>
</feature>
<dbReference type="Proteomes" id="UP000515125">
    <property type="component" value="Unplaced"/>
</dbReference>
<dbReference type="GeneID" id="34618286"/>
<reference evidence="3" key="1">
    <citation type="submission" date="2025-08" db="UniProtKB">
        <authorList>
            <consortium name="RefSeq"/>
        </authorList>
    </citation>
    <scope>IDENTIFICATION</scope>
</reference>
<proteinExistence type="predicted"/>
<evidence type="ECO:0000256" key="1">
    <source>
        <dbReference type="SAM" id="MobiDB-lite"/>
    </source>
</evidence>
<feature type="region of interest" description="Disordered" evidence="1">
    <location>
        <begin position="160"/>
        <end position="179"/>
    </location>
</feature>
<keyword evidence="2" id="KW-1185">Reference proteome</keyword>
<name>A0A6P5WDD2_9EIME</name>
<dbReference type="AlphaFoldDB" id="A0A6P5WDD2"/>
<sequence length="738" mass="79432">MDRLQPPVEHTTHFDWPYAASKGRAQQARALARTAASFAADDHAAVTPAASAAPPTSLQVELRSPCVWPSPPQLPLRARTAAADAAAARLLCAHSARGKQTEQAFQQGGWRRPLSACYLHQARSFSVFVPADFHAASCSPSLWLSADLLNEAEEMVARWHERPQRKSHPHLASFSRSPVNSAAAADTAAARWTQAPGVRENAATSPSPREPAAVVSEAPPIRENPNPQRLSTTAVVEASSSPAAAIRLSSACSSADPLASDGAEKCVSSTSPCQFFFLHGSRNASPTKQQQRRLMKGDDGAPIDFVDVEDVESFVGNGVREPSRAAHASSNVSPSSCSMAHSLRGPRTSALSGFLDSTTTSTAHVDKLASLDVDQEDQSFLRSSKYAAVARRILALIESRQFGQNNIPWDALADTDSNPSPSVGTVHTRGGGALPGKKWGSSLPQFVWKPVYEGSPTPARRVRFASSEDCNGGTEQQQQQRRVEAERSTVGVGEPASAPACPPTASALKVKSMKDIPKRCEKIIVAASFWESLFLLGQFLERHDVRCGYFTERVVARAHRMGALRPVYVELFVLRDSVEESILARRAEWSSQDFASDDADEEKHTASASALSVGGSSSAFSSGTRSPSGPSKGTRGPRRPREGCGTTGDYLRSSRSKLESVHNTVDASVEAGERAPQRHGVELLLPASCCPWACEDSFVKITLMPQPSWERLLAECRGSRDVLQQSTETLLRTLKFVP</sequence>
<feature type="region of interest" description="Disordered" evidence="1">
    <location>
        <begin position="593"/>
        <end position="650"/>
    </location>
</feature>
<feature type="region of interest" description="Disordered" evidence="1">
    <location>
        <begin position="466"/>
        <end position="499"/>
    </location>
</feature>
<evidence type="ECO:0000313" key="2">
    <source>
        <dbReference type="Proteomes" id="UP000515125"/>
    </source>
</evidence>
<evidence type="ECO:0000313" key="3">
    <source>
        <dbReference type="RefSeq" id="XP_022590221.2"/>
    </source>
</evidence>
<accession>A0A6P5WDD2</accession>
<feature type="compositionally biased region" description="Low complexity" evidence="1">
    <location>
        <begin position="606"/>
        <end position="629"/>
    </location>
</feature>
<organism evidence="2 3">
    <name type="scientific">Cyclospora cayetanensis</name>
    <dbReference type="NCBI Taxonomy" id="88456"/>
    <lineage>
        <taxon>Eukaryota</taxon>
        <taxon>Sar</taxon>
        <taxon>Alveolata</taxon>
        <taxon>Apicomplexa</taxon>
        <taxon>Conoidasida</taxon>
        <taxon>Coccidia</taxon>
        <taxon>Eucoccidiorida</taxon>
        <taxon>Eimeriorina</taxon>
        <taxon>Eimeriidae</taxon>
        <taxon>Cyclospora</taxon>
    </lineage>
</organism>
<protein>
    <submittedName>
        <fullName evidence="3">Uncharacterized protein LOC34618286</fullName>
    </submittedName>
</protein>
<feature type="region of interest" description="Disordered" evidence="1">
    <location>
        <begin position="185"/>
        <end position="232"/>
    </location>
</feature>
<gene>
    <name evidence="3" type="primary">LOC34618286</name>
</gene>